<dbReference type="InterPro" id="IPR010290">
    <property type="entry name" value="TM_effector"/>
</dbReference>
<dbReference type="SUPFAM" id="SSF103473">
    <property type="entry name" value="MFS general substrate transporter"/>
    <property type="match status" value="1"/>
</dbReference>
<evidence type="ECO:0000259" key="8">
    <source>
        <dbReference type="PROSITE" id="PS50850"/>
    </source>
</evidence>
<evidence type="ECO:0000313" key="9">
    <source>
        <dbReference type="EMBL" id="GAA4255624.1"/>
    </source>
</evidence>
<protein>
    <submittedName>
        <fullName evidence="9">MFS transporter</fullName>
    </submittedName>
</protein>
<dbReference type="PROSITE" id="PS50850">
    <property type="entry name" value="MFS"/>
    <property type="match status" value="1"/>
</dbReference>
<dbReference type="EMBL" id="BAABAT010000021">
    <property type="protein sequence ID" value="GAA4255624.1"/>
    <property type="molecule type" value="Genomic_DNA"/>
</dbReference>
<dbReference type="Proteomes" id="UP001500620">
    <property type="component" value="Unassembled WGS sequence"/>
</dbReference>
<accession>A0ABP8DGP9</accession>
<proteinExistence type="predicted"/>
<comment type="subcellular location">
    <subcellularLocation>
        <location evidence="1">Cell inner membrane</location>
        <topology evidence="1">Multi-pass membrane protein</topology>
    </subcellularLocation>
</comment>
<gene>
    <name evidence="9" type="ORF">GCM10022255_065190</name>
</gene>
<comment type="caution">
    <text evidence="9">The sequence shown here is derived from an EMBL/GenBank/DDBJ whole genome shotgun (WGS) entry which is preliminary data.</text>
</comment>
<name>A0ABP8DGP9_9ACTN</name>
<dbReference type="PANTHER" id="PTHR23513">
    <property type="entry name" value="INTEGRAL MEMBRANE EFFLUX PROTEIN-RELATED"/>
    <property type="match status" value="1"/>
</dbReference>
<reference evidence="10" key="1">
    <citation type="journal article" date="2019" name="Int. J. Syst. Evol. Microbiol.">
        <title>The Global Catalogue of Microorganisms (GCM) 10K type strain sequencing project: providing services to taxonomists for standard genome sequencing and annotation.</title>
        <authorList>
            <consortium name="The Broad Institute Genomics Platform"/>
            <consortium name="The Broad Institute Genome Sequencing Center for Infectious Disease"/>
            <person name="Wu L."/>
            <person name="Ma J."/>
        </authorList>
    </citation>
    <scope>NUCLEOTIDE SEQUENCE [LARGE SCALE GENOMIC DNA]</scope>
    <source>
        <strain evidence="10">JCM 17441</strain>
    </source>
</reference>
<evidence type="ECO:0000256" key="1">
    <source>
        <dbReference type="ARBA" id="ARBA00004429"/>
    </source>
</evidence>
<evidence type="ECO:0000256" key="6">
    <source>
        <dbReference type="ARBA" id="ARBA00023136"/>
    </source>
</evidence>
<keyword evidence="2" id="KW-0813">Transport</keyword>
<evidence type="ECO:0000256" key="7">
    <source>
        <dbReference type="SAM" id="Phobius"/>
    </source>
</evidence>
<evidence type="ECO:0000313" key="10">
    <source>
        <dbReference type="Proteomes" id="UP001500620"/>
    </source>
</evidence>
<feature type="transmembrane region" description="Helical" evidence="7">
    <location>
        <begin position="301"/>
        <end position="318"/>
    </location>
</feature>
<feature type="transmembrane region" description="Helical" evidence="7">
    <location>
        <begin position="324"/>
        <end position="344"/>
    </location>
</feature>
<dbReference type="InterPro" id="IPR036259">
    <property type="entry name" value="MFS_trans_sf"/>
</dbReference>
<keyword evidence="3" id="KW-1003">Cell membrane</keyword>
<evidence type="ECO:0000256" key="4">
    <source>
        <dbReference type="ARBA" id="ARBA00022692"/>
    </source>
</evidence>
<evidence type="ECO:0000256" key="3">
    <source>
        <dbReference type="ARBA" id="ARBA00022475"/>
    </source>
</evidence>
<feature type="transmembrane region" description="Helical" evidence="7">
    <location>
        <begin position="269"/>
        <end position="289"/>
    </location>
</feature>
<feature type="transmembrane region" description="Helical" evidence="7">
    <location>
        <begin position="35"/>
        <end position="58"/>
    </location>
</feature>
<keyword evidence="10" id="KW-1185">Reference proteome</keyword>
<dbReference type="Gene3D" id="1.20.1250.20">
    <property type="entry name" value="MFS general substrate transporter like domains"/>
    <property type="match status" value="1"/>
</dbReference>
<feature type="transmembrane region" description="Helical" evidence="7">
    <location>
        <begin position="392"/>
        <end position="414"/>
    </location>
</feature>
<feature type="transmembrane region" description="Helical" evidence="7">
    <location>
        <begin position="241"/>
        <end position="263"/>
    </location>
</feature>
<dbReference type="Pfam" id="PF05977">
    <property type="entry name" value="MFS_3"/>
    <property type="match status" value="1"/>
</dbReference>
<keyword evidence="6 7" id="KW-0472">Membrane</keyword>
<keyword evidence="5 7" id="KW-1133">Transmembrane helix</keyword>
<feature type="transmembrane region" description="Helical" evidence="7">
    <location>
        <begin position="166"/>
        <end position="185"/>
    </location>
</feature>
<keyword evidence="4 7" id="KW-0812">Transmembrane</keyword>
<evidence type="ECO:0000256" key="2">
    <source>
        <dbReference type="ARBA" id="ARBA00022448"/>
    </source>
</evidence>
<evidence type="ECO:0000256" key="5">
    <source>
        <dbReference type="ARBA" id="ARBA00022989"/>
    </source>
</evidence>
<feature type="transmembrane region" description="Helical" evidence="7">
    <location>
        <begin position="64"/>
        <end position="86"/>
    </location>
</feature>
<dbReference type="PANTHER" id="PTHR23513:SF9">
    <property type="entry name" value="ENTEROBACTIN EXPORTER ENTS"/>
    <property type="match status" value="1"/>
</dbReference>
<sequence length="434" mass="45464">MCRCRRYAAAPVSLMDRLRELRIDGRPLRRRDFRLLTASGVITMFGSFITIVAVPFQLKQLTGSYVAVGAVGVAELVPMVVFGLWGGAIADAADRRRVILWCEAAMATCTAGLLVNALLPHPAIWPLYLVAAAVAALDGLQRPSLDALIPRLVPREEMTAANALQGLRYQIGAIAGPAVGGALVVAAGVPAAYAIDALTFLASIALLFALRPVPPSEHAERPSLAGIARGARYAWSRPELLGTYFVDLAAMFLAMPMALFPFVADELHARWALGLLYGALPAGAMLVSLTSGWASRVHHHGRAVLIAAGVWGLAIAAFGAAPDIYTALALLVVAGAADMVSGLFRSTIWNQTIPDHLRGRLAGIELLSYSIGPTAGQLRSGVMAGLTGLRPAIVSGGLLCVAAVAACTALMPGFTAYDERTSDPATVGLDASRN</sequence>
<dbReference type="InterPro" id="IPR020846">
    <property type="entry name" value="MFS_dom"/>
</dbReference>
<feature type="domain" description="Major facilitator superfamily (MFS) profile" evidence="8">
    <location>
        <begin position="235"/>
        <end position="434"/>
    </location>
</feature>
<organism evidence="9 10">
    <name type="scientific">Dactylosporangium darangshiense</name>
    <dbReference type="NCBI Taxonomy" id="579108"/>
    <lineage>
        <taxon>Bacteria</taxon>
        <taxon>Bacillati</taxon>
        <taxon>Actinomycetota</taxon>
        <taxon>Actinomycetes</taxon>
        <taxon>Micromonosporales</taxon>
        <taxon>Micromonosporaceae</taxon>
        <taxon>Dactylosporangium</taxon>
    </lineage>
</organism>
<dbReference type="CDD" id="cd06173">
    <property type="entry name" value="MFS_MefA_like"/>
    <property type="match status" value="1"/>
</dbReference>